<organism evidence="8">
    <name type="scientific">Microvirga ossetica</name>
    <dbReference type="NCBI Taxonomy" id="1882682"/>
    <lineage>
        <taxon>Bacteria</taxon>
        <taxon>Pseudomonadati</taxon>
        <taxon>Pseudomonadota</taxon>
        <taxon>Alphaproteobacteria</taxon>
        <taxon>Hyphomicrobiales</taxon>
        <taxon>Methylobacteriaceae</taxon>
        <taxon>Microvirga</taxon>
    </lineage>
</organism>
<keyword evidence="5 7" id="KW-1133">Transmembrane helix</keyword>
<proteinExistence type="inferred from homology"/>
<keyword evidence="4 7" id="KW-0812">Transmembrane</keyword>
<evidence type="ECO:0000256" key="1">
    <source>
        <dbReference type="ARBA" id="ARBA00004651"/>
    </source>
</evidence>
<gene>
    <name evidence="8" type="ORF">BB934_27300</name>
</gene>
<comment type="subcellular location">
    <subcellularLocation>
        <location evidence="1">Cell membrane</location>
        <topology evidence="1">Multi-pass membrane protein</topology>
    </subcellularLocation>
</comment>
<dbReference type="Pfam" id="PF03994">
    <property type="entry name" value="DUF350"/>
    <property type="match status" value="1"/>
</dbReference>
<evidence type="ECO:0000256" key="2">
    <source>
        <dbReference type="ARBA" id="ARBA00005779"/>
    </source>
</evidence>
<feature type="transmembrane region" description="Helical" evidence="7">
    <location>
        <begin position="77"/>
        <end position="98"/>
    </location>
</feature>
<keyword evidence="6 7" id="KW-0472">Membrane</keyword>
<evidence type="ECO:0008006" key="9">
    <source>
        <dbReference type="Google" id="ProtNLM"/>
    </source>
</evidence>
<dbReference type="GO" id="GO:0005886">
    <property type="term" value="C:plasma membrane"/>
    <property type="evidence" value="ECO:0007669"/>
    <property type="project" value="UniProtKB-SubCell"/>
</dbReference>
<dbReference type="OrthoDB" id="5573330at2"/>
<dbReference type="AlphaFoldDB" id="A0A1B2ENB8"/>
<evidence type="ECO:0000256" key="5">
    <source>
        <dbReference type="ARBA" id="ARBA00022989"/>
    </source>
</evidence>
<comment type="similarity">
    <text evidence="2">Belongs to the UPF0719 family.</text>
</comment>
<keyword evidence="3" id="KW-1003">Cell membrane</keyword>
<dbReference type="PANTHER" id="PTHR40043:SF1">
    <property type="entry name" value="UPF0719 INNER MEMBRANE PROTEIN YJFL"/>
    <property type="match status" value="1"/>
</dbReference>
<evidence type="ECO:0000313" key="8">
    <source>
        <dbReference type="EMBL" id="ANY81478.1"/>
    </source>
</evidence>
<feature type="transmembrane region" description="Helical" evidence="7">
    <location>
        <begin position="12"/>
        <end position="32"/>
    </location>
</feature>
<dbReference type="PANTHER" id="PTHR40043">
    <property type="entry name" value="UPF0719 INNER MEMBRANE PROTEIN YJFL"/>
    <property type="match status" value="1"/>
</dbReference>
<dbReference type="KEGG" id="moc:BB934_27300"/>
<evidence type="ECO:0000256" key="7">
    <source>
        <dbReference type="SAM" id="Phobius"/>
    </source>
</evidence>
<reference evidence="8" key="1">
    <citation type="submission" date="2016-07" db="EMBL/GenBank/DDBJ databases">
        <title>Microvirga ossetica sp. nov. a new species of rhizobia isolated from root nodules of the legume species Vicia alpestris Steven originated from North Ossetia region in the Caucasus.</title>
        <authorList>
            <person name="Safronova V.I."/>
            <person name="Kuznetsova I.G."/>
            <person name="Sazanova A.L."/>
            <person name="Belimov A."/>
            <person name="Andronov E."/>
            <person name="Osledkin Y.S."/>
            <person name="Onishchuk O.P."/>
            <person name="Kurchak O.N."/>
            <person name="Shaposhnikov A.I."/>
            <person name="Willems A."/>
            <person name="Tikhonovich I.A."/>
        </authorList>
    </citation>
    <scope>NUCLEOTIDE SEQUENCE [LARGE SCALE GENOMIC DNA]</scope>
    <source>
        <strain evidence="8">V5/3M</strain>
    </source>
</reference>
<evidence type="ECO:0000256" key="4">
    <source>
        <dbReference type="ARBA" id="ARBA00022692"/>
    </source>
</evidence>
<dbReference type="InterPro" id="IPR007140">
    <property type="entry name" value="DUF350"/>
</dbReference>
<protein>
    <recommendedName>
        <fullName evidence="9">DUF350 domain-containing protein</fullName>
    </recommendedName>
</protein>
<feature type="transmembrane region" description="Helical" evidence="7">
    <location>
        <begin position="44"/>
        <end position="65"/>
    </location>
</feature>
<evidence type="ECO:0000256" key="3">
    <source>
        <dbReference type="ARBA" id="ARBA00022475"/>
    </source>
</evidence>
<feature type="transmembrane region" description="Helical" evidence="7">
    <location>
        <begin position="110"/>
        <end position="130"/>
    </location>
</feature>
<dbReference type="RefSeq" id="WP_099512535.1">
    <property type="nucleotide sequence ID" value="NZ_CP016616.1"/>
</dbReference>
<name>A0A1B2ENB8_9HYPH</name>
<dbReference type="EMBL" id="CP016616">
    <property type="protein sequence ID" value="ANY81478.1"/>
    <property type="molecule type" value="Genomic_DNA"/>
</dbReference>
<sequence length="133" mass="13921">MASSLAGLPDFLIFFVLAVALVGLYLAIYTLATMHNEFALIRDNVISAATALGFSLVGFALPVASAIVHAQTIIDCLVWGLVALAVQILVYWLVRIVMPNLSHRIASGEMAAALFLGAASLAAGIINASAMTF</sequence>
<accession>A0A1B2ENB8</accession>
<evidence type="ECO:0000256" key="6">
    <source>
        <dbReference type="ARBA" id="ARBA00023136"/>
    </source>
</evidence>